<dbReference type="CDD" id="cd07814">
    <property type="entry name" value="SRPBCC_CalC_Aha1-like"/>
    <property type="match status" value="1"/>
</dbReference>
<feature type="domain" description="Activator of Hsp90 ATPase homologue 1/2-like C-terminal" evidence="3">
    <location>
        <begin position="51"/>
        <end position="188"/>
    </location>
</feature>
<reference evidence="4" key="2">
    <citation type="submission" date="2020-09" db="EMBL/GenBank/DDBJ databases">
        <authorList>
            <person name="Sun Q."/>
            <person name="Ohkuma M."/>
        </authorList>
    </citation>
    <scope>NUCLEOTIDE SEQUENCE</scope>
    <source>
        <strain evidence="4">JCM 4346</strain>
    </source>
</reference>
<protein>
    <submittedName>
        <fullName evidence="4">Activator of HSP90 ATPase</fullName>
    </submittedName>
</protein>
<feature type="region of interest" description="Disordered" evidence="2">
    <location>
        <begin position="1"/>
        <end position="36"/>
    </location>
</feature>
<dbReference type="InterPro" id="IPR013538">
    <property type="entry name" value="ASHA1/2-like_C"/>
</dbReference>
<comment type="similarity">
    <text evidence="1">Belongs to the AHA1 family.</text>
</comment>
<dbReference type="EMBL" id="BMSX01000031">
    <property type="protein sequence ID" value="GGR54802.1"/>
    <property type="molecule type" value="Genomic_DNA"/>
</dbReference>
<dbReference type="AlphaFoldDB" id="A0A918FMB3"/>
<comment type="caution">
    <text evidence="4">The sequence shown here is derived from an EMBL/GenBank/DDBJ whole genome shotgun (WGS) entry which is preliminary data.</text>
</comment>
<dbReference type="Gene3D" id="3.30.530.20">
    <property type="match status" value="1"/>
</dbReference>
<evidence type="ECO:0000259" key="3">
    <source>
        <dbReference type="Pfam" id="PF08327"/>
    </source>
</evidence>
<gene>
    <name evidence="4" type="ORF">GCM10010251_84760</name>
</gene>
<accession>A0A918FMB3</accession>
<dbReference type="SUPFAM" id="SSF55961">
    <property type="entry name" value="Bet v1-like"/>
    <property type="match status" value="1"/>
</dbReference>
<dbReference type="Proteomes" id="UP000658320">
    <property type="component" value="Unassembled WGS sequence"/>
</dbReference>
<feature type="compositionally biased region" description="Basic and acidic residues" evidence="2">
    <location>
        <begin position="13"/>
        <end position="27"/>
    </location>
</feature>
<organism evidence="4 5">
    <name type="scientific">Streptomyces aurantiogriseus</name>
    <dbReference type="NCBI Taxonomy" id="66870"/>
    <lineage>
        <taxon>Bacteria</taxon>
        <taxon>Bacillati</taxon>
        <taxon>Actinomycetota</taxon>
        <taxon>Actinomycetes</taxon>
        <taxon>Kitasatosporales</taxon>
        <taxon>Streptomycetaceae</taxon>
        <taxon>Streptomyces</taxon>
    </lineage>
</organism>
<name>A0A918FMB3_9ACTN</name>
<dbReference type="InterPro" id="IPR023393">
    <property type="entry name" value="START-like_dom_sf"/>
</dbReference>
<sequence length="190" mass="21476">MSRARQTLEELETLSRTEEPEPREDRTGQMSVTSVDKDDDSLTLTLIADFAAPVEKVWQLWADPRRLERWWGPPTYPATVETHDLIPGGEVTYFMTGPEGDKHRGWWRVTSVAPPTSLEFTDGFADEEGTPDPTLPVTTVHVRLTRHGDGSRMELRSAFDTREKMEQLMTMGMEEGLQQAVGQMDDLLVG</sequence>
<evidence type="ECO:0000256" key="1">
    <source>
        <dbReference type="ARBA" id="ARBA00006817"/>
    </source>
</evidence>
<evidence type="ECO:0000313" key="4">
    <source>
        <dbReference type="EMBL" id="GGR54802.1"/>
    </source>
</evidence>
<dbReference type="Pfam" id="PF08327">
    <property type="entry name" value="AHSA1"/>
    <property type="match status" value="1"/>
</dbReference>
<reference evidence="4" key="1">
    <citation type="journal article" date="2014" name="Int. J. Syst. Evol. Microbiol.">
        <title>Complete genome sequence of Corynebacterium casei LMG S-19264T (=DSM 44701T), isolated from a smear-ripened cheese.</title>
        <authorList>
            <consortium name="US DOE Joint Genome Institute (JGI-PGF)"/>
            <person name="Walter F."/>
            <person name="Albersmeier A."/>
            <person name="Kalinowski J."/>
            <person name="Ruckert C."/>
        </authorList>
    </citation>
    <scope>NUCLEOTIDE SEQUENCE</scope>
    <source>
        <strain evidence="4">JCM 4346</strain>
    </source>
</reference>
<keyword evidence="5" id="KW-1185">Reference proteome</keyword>
<evidence type="ECO:0000313" key="5">
    <source>
        <dbReference type="Proteomes" id="UP000658320"/>
    </source>
</evidence>
<proteinExistence type="inferred from homology"/>
<evidence type="ECO:0000256" key="2">
    <source>
        <dbReference type="SAM" id="MobiDB-lite"/>
    </source>
</evidence>